<feature type="non-terminal residue" evidence="2">
    <location>
        <position position="1"/>
    </location>
</feature>
<feature type="transmembrane region" description="Helical" evidence="1">
    <location>
        <begin position="161"/>
        <end position="179"/>
    </location>
</feature>
<evidence type="ECO:0000313" key="2">
    <source>
        <dbReference type="EMBL" id="GAG11139.1"/>
    </source>
</evidence>
<accession>X0UZ73</accession>
<gene>
    <name evidence="2" type="ORF">S01H1_35360</name>
</gene>
<evidence type="ECO:0000256" key="1">
    <source>
        <dbReference type="SAM" id="Phobius"/>
    </source>
</evidence>
<dbReference type="AlphaFoldDB" id="X0UZ73"/>
<feature type="transmembrane region" description="Helical" evidence="1">
    <location>
        <begin position="43"/>
        <end position="62"/>
    </location>
</feature>
<feature type="non-terminal residue" evidence="2">
    <location>
        <position position="271"/>
    </location>
</feature>
<feature type="transmembrane region" description="Helical" evidence="1">
    <location>
        <begin position="6"/>
        <end position="23"/>
    </location>
</feature>
<keyword evidence="1" id="KW-0472">Membrane</keyword>
<proteinExistence type="predicted"/>
<feature type="transmembrane region" description="Helical" evidence="1">
    <location>
        <begin position="82"/>
        <end position="104"/>
    </location>
</feature>
<name>X0UZ73_9ZZZZ</name>
<dbReference type="EMBL" id="BARS01022096">
    <property type="protein sequence ID" value="GAG11139.1"/>
    <property type="molecule type" value="Genomic_DNA"/>
</dbReference>
<feature type="transmembrane region" description="Helical" evidence="1">
    <location>
        <begin position="116"/>
        <end position="149"/>
    </location>
</feature>
<comment type="caution">
    <text evidence="2">The sequence shown here is derived from an EMBL/GenBank/DDBJ whole genome shotgun (WGS) entry which is preliminary data.</text>
</comment>
<keyword evidence="1" id="KW-1133">Transmembrane helix</keyword>
<protein>
    <submittedName>
        <fullName evidence="2">Uncharacterized protein</fullName>
    </submittedName>
</protein>
<reference evidence="2" key="1">
    <citation type="journal article" date="2014" name="Front. Microbiol.">
        <title>High frequency of phylogenetically diverse reductive dehalogenase-homologous genes in deep subseafloor sedimentary metagenomes.</title>
        <authorList>
            <person name="Kawai M."/>
            <person name="Futagami T."/>
            <person name="Toyoda A."/>
            <person name="Takaki Y."/>
            <person name="Nishi S."/>
            <person name="Hori S."/>
            <person name="Arai W."/>
            <person name="Tsubouchi T."/>
            <person name="Morono Y."/>
            <person name="Uchiyama I."/>
            <person name="Ito T."/>
            <person name="Fujiyama A."/>
            <person name="Inagaki F."/>
            <person name="Takami H."/>
        </authorList>
    </citation>
    <scope>NUCLEOTIDE SEQUENCE</scope>
    <source>
        <strain evidence="2">Expedition CK06-06</strain>
    </source>
</reference>
<keyword evidence="1" id="KW-0812">Transmembrane</keyword>
<organism evidence="2">
    <name type="scientific">marine sediment metagenome</name>
    <dbReference type="NCBI Taxonomy" id="412755"/>
    <lineage>
        <taxon>unclassified sequences</taxon>
        <taxon>metagenomes</taxon>
        <taxon>ecological metagenomes</taxon>
    </lineage>
</organism>
<sequence length="271" mass="29904">YGNFSDGLISILSFGVVYFLIGGAQKQINNKLGFTVESLLKTFFISFAVVLLVVYFSVSGLGSKFSINNASVQQRIFNTISFSLDGLSIFVSVVMVLLAGVIICSDFKIKKNFLKVLLFASLVLLIIIDIISAWIVLLAGLSFLTVLAFLTGSFKKDMHQLLLPIFFVIISVLFIFIDIGGQNPDSFFIFPQEQYLEQSASYKVALNTIKEGPKNILIGSGPGTWLNDFLKNRPVAFNEESILWNSRLNYAGNYISDLIATKGVLGVLSYL</sequence>